<dbReference type="Proteomes" id="UP000603545">
    <property type="component" value="Unassembled WGS sequence"/>
</dbReference>
<name>A0A8J6N462_9BACT</name>
<organism evidence="2 3">
    <name type="scientific">Candidatus Desulfaltia bathyphila</name>
    <dbReference type="NCBI Taxonomy" id="2841697"/>
    <lineage>
        <taxon>Bacteria</taxon>
        <taxon>Pseudomonadati</taxon>
        <taxon>Thermodesulfobacteriota</taxon>
        <taxon>Desulfobacteria</taxon>
        <taxon>Desulfobacterales</taxon>
        <taxon>Desulfobacterales incertae sedis</taxon>
        <taxon>Candidatus Desulfaltia</taxon>
    </lineage>
</organism>
<dbReference type="PROSITE" id="PS50146">
    <property type="entry name" value="DAGK"/>
    <property type="match status" value="1"/>
</dbReference>
<feature type="domain" description="DAGKc" evidence="1">
    <location>
        <begin position="1"/>
        <end position="81"/>
    </location>
</feature>
<evidence type="ECO:0000313" key="3">
    <source>
        <dbReference type="Proteomes" id="UP000603545"/>
    </source>
</evidence>
<sequence>MRIVAIGGDGTINEVVNGMIRVCMQDKDRPGNYPALGIIPAGLGNDTARGLGIPRGLKDAYTVLIQGSTRYIDVGEVNGRFFTNGVGVGYDGAVISEIYEIRRKGKR</sequence>
<evidence type="ECO:0000259" key="1">
    <source>
        <dbReference type="PROSITE" id="PS50146"/>
    </source>
</evidence>
<proteinExistence type="predicted"/>
<dbReference type="Pfam" id="PF00781">
    <property type="entry name" value="DAGK_cat"/>
    <property type="match status" value="1"/>
</dbReference>
<dbReference type="EMBL" id="JACNLL010000042">
    <property type="protein sequence ID" value="MBC8199220.1"/>
    <property type="molecule type" value="Genomic_DNA"/>
</dbReference>
<dbReference type="InterPro" id="IPR016064">
    <property type="entry name" value="NAD/diacylglycerol_kinase_sf"/>
</dbReference>
<dbReference type="GO" id="GO:0005886">
    <property type="term" value="C:plasma membrane"/>
    <property type="evidence" value="ECO:0007669"/>
    <property type="project" value="TreeGrafter"/>
</dbReference>
<protein>
    <recommendedName>
        <fullName evidence="1">DAGKc domain-containing protein</fullName>
    </recommendedName>
</protein>
<dbReference type="InterPro" id="IPR050187">
    <property type="entry name" value="Lipid_Phosphate_FormReg"/>
</dbReference>
<dbReference type="InterPro" id="IPR001206">
    <property type="entry name" value="Diacylglycerol_kinase_cat_dom"/>
</dbReference>
<dbReference type="InterPro" id="IPR017438">
    <property type="entry name" value="ATP-NAD_kinase_N"/>
</dbReference>
<dbReference type="AlphaFoldDB" id="A0A8J6N462"/>
<comment type="caution">
    <text evidence="2">The sequence shown here is derived from an EMBL/GenBank/DDBJ whole genome shotgun (WGS) entry which is preliminary data.</text>
</comment>
<dbReference type="Gene3D" id="3.40.50.10330">
    <property type="entry name" value="Probable inorganic polyphosphate/atp-NAD kinase, domain 1"/>
    <property type="match status" value="1"/>
</dbReference>
<dbReference type="SUPFAM" id="SSF111331">
    <property type="entry name" value="NAD kinase/diacylglycerol kinase-like"/>
    <property type="match status" value="1"/>
</dbReference>
<gene>
    <name evidence="2" type="ORF">H8E80_04130</name>
</gene>
<dbReference type="PANTHER" id="PTHR12358">
    <property type="entry name" value="SPHINGOSINE KINASE"/>
    <property type="match status" value="1"/>
</dbReference>
<dbReference type="GO" id="GO:0016301">
    <property type="term" value="F:kinase activity"/>
    <property type="evidence" value="ECO:0007669"/>
    <property type="project" value="InterPro"/>
</dbReference>
<reference evidence="2 3" key="1">
    <citation type="submission" date="2020-08" db="EMBL/GenBank/DDBJ databases">
        <title>Bridging the membrane lipid divide: bacteria of the FCB group superphylum have the potential to synthesize archaeal ether lipids.</title>
        <authorList>
            <person name="Villanueva L."/>
            <person name="Von Meijenfeldt F.A.B."/>
            <person name="Westbye A.B."/>
            <person name="Yadav S."/>
            <person name="Hopmans E.C."/>
            <person name="Dutilh B.E."/>
            <person name="Sinninghe Damste J.S."/>
        </authorList>
    </citation>
    <scope>NUCLEOTIDE SEQUENCE [LARGE SCALE GENOMIC DNA]</scope>
    <source>
        <strain evidence="2">NIOZ-UU82</strain>
    </source>
</reference>
<evidence type="ECO:0000313" key="2">
    <source>
        <dbReference type="EMBL" id="MBC8199220.1"/>
    </source>
</evidence>
<accession>A0A8J6N462</accession>
<dbReference type="PANTHER" id="PTHR12358:SF106">
    <property type="entry name" value="LIPID KINASE YEGS"/>
    <property type="match status" value="1"/>
</dbReference>